<gene>
    <name evidence="2" type="ORF">GKO32_20385</name>
</gene>
<evidence type="ECO:0000313" key="3">
    <source>
        <dbReference type="Proteomes" id="UP000440096"/>
    </source>
</evidence>
<protein>
    <submittedName>
        <fullName evidence="2">DUF1918 domain-containing protein</fullName>
    </submittedName>
</protein>
<organism evidence="2 3">
    <name type="scientific">Amycolatopsis pithecellobii</name>
    <dbReference type="NCBI Taxonomy" id="664692"/>
    <lineage>
        <taxon>Bacteria</taxon>
        <taxon>Bacillati</taxon>
        <taxon>Actinomycetota</taxon>
        <taxon>Actinomycetes</taxon>
        <taxon>Pseudonocardiales</taxon>
        <taxon>Pseudonocardiaceae</taxon>
        <taxon>Amycolatopsis</taxon>
    </lineage>
</organism>
<name>A0A6N7YTF7_9PSEU</name>
<dbReference type="OrthoDB" id="4828144at2"/>
<feature type="domain" description="DUF1918" evidence="1">
    <location>
        <begin position="1"/>
        <end position="57"/>
    </location>
</feature>
<dbReference type="RefSeq" id="WP_154758472.1">
    <property type="nucleotide sequence ID" value="NZ_WMBA01000032.1"/>
</dbReference>
<dbReference type="Pfam" id="PF08940">
    <property type="entry name" value="DUF1918"/>
    <property type="match status" value="1"/>
</dbReference>
<evidence type="ECO:0000313" key="2">
    <source>
        <dbReference type="EMBL" id="MTD56317.1"/>
    </source>
</evidence>
<dbReference type="AlphaFoldDB" id="A0A6N7YTF7"/>
<dbReference type="Gene3D" id="2.30.30.440">
    <property type="entry name" value="Domain of unknown function DUF1918"/>
    <property type="match status" value="1"/>
</dbReference>
<dbReference type="EMBL" id="WMBA01000032">
    <property type="protein sequence ID" value="MTD56317.1"/>
    <property type="molecule type" value="Genomic_DNA"/>
</dbReference>
<comment type="caution">
    <text evidence="2">The sequence shown here is derived from an EMBL/GenBank/DDBJ whole genome shotgun (WGS) entry which is preliminary data.</text>
</comment>
<dbReference type="SUPFAM" id="SSF50118">
    <property type="entry name" value="Cell growth inhibitor/plasmid maintenance toxic component"/>
    <property type="match status" value="1"/>
</dbReference>
<reference evidence="2 3" key="1">
    <citation type="submission" date="2019-11" db="EMBL/GenBank/DDBJ databases">
        <title>Draft genome of Amycolatopsis RM579.</title>
        <authorList>
            <person name="Duangmal K."/>
            <person name="Mingma R."/>
        </authorList>
    </citation>
    <scope>NUCLEOTIDE SEQUENCE [LARGE SCALE GENOMIC DNA]</scope>
    <source>
        <strain evidence="2 3">RM579</strain>
    </source>
</reference>
<proteinExistence type="predicted"/>
<sequence length="62" mass="6692">MHATVGDRILVHGRTVGAGEQQGEIIEVRGENGEPPYVVRFSDGHESLIFPGSDCEIGTQQD</sequence>
<accession>A0A6N7YTF7</accession>
<dbReference type="InterPro" id="IPR015035">
    <property type="entry name" value="DUF1918"/>
</dbReference>
<evidence type="ECO:0000259" key="1">
    <source>
        <dbReference type="Pfam" id="PF08940"/>
    </source>
</evidence>
<dbReference type="Proteomes" id="UP000440096">
    <property type="component" value="Unassembled WGS sequence"/>
</dbReference>
<keyword evidence="3" id="KW-1185">Reference proteome</keyword>